<dbReference type="PANTHER" id="PTHR30134:SF2">
    <property type="entry name" value="HYDROGENASE MATURATION FACTOR HYPB"/>
    <property type="match status" value="1"/>
</dbReference>
<keyword evidence="11" id="KW-1185">Reference proteome</keyword>
<sequence length="268" mass="29149">MCTHCGCSSDKAVLTEFASDHHSHHHLPAESQTLHLQQALLAENENLAEQNRHGLHQQGMTCINLMGTPGAGKTALLEATLQMLANDLPPIAILEGDQQTLNDANRVKAAGGHVVQINTGTGCHLDAELIKTGLEKLAPEPGSLIFIENVGNLVCPALFDLGESHRIAMMAVTDGNDKPNKYPHLFSSCELIIINKADLMGYVDFDLNTVQQAIAQLNPQAEVLLLSTKTQLGFDQWREWLTTATNTGYLNSNHFLGTHQESPTLPHD</sequence>
<dbReference type="PANTHER" id="PTHR30134">
    <property type="entry name" value="HYDROGENASE PROTEIN ASSEMBLY PROTEIN, NICKEL CHAPERONE"/>
    <property type="match status" value="1"/>
</dbReference>
<dbReference type="Gene3D" id="3.40.50.300">
    <property type="entry name" value="P-loop containing nucleotide triphosphate hydrolases"/>
    <property type="match status" value="1"/>
</dbReference>
<dbReference type="InterPro" id="IPR004392">
    <property type="entry name" value="Hyd_mat_HypB"/>
</dbReference>
<dbReference type="RefSeq" id="WP_215820535.1">
    <property type="nucleotide sequence ID" value="NZ_JAGSOY010000035.1"/>
</dbReference>
<dbReference type="EMBL" id="JAGSOY010000035">
    <property type="protein sequence ID" value="MBU2712306.1"/>
    <property type="molecule type" value="Genomic_DNA"/>
</dbReference>
<organism evidence="10 11">
    <name type="scientific">Zooshikella harenae</name>
    <dbReference type="NCBI Taxonomy" id="2827238"/>
    <lineage>
        <taxon>Bacteria</taxon>
        <taxon>Pseudomonadati</taxon>
        <taxon>Pseudomonadota</taxon>
        <taxon>Gammaproteobacteria</taxon>
        <taxon>Oceanospirillales</taxon>
        <taxon>Zooshikellaceae</taxon>
        <taxon>Zooshikella</taxon>
    </lineage>
</organism>
<dbReference type="Proteomes" id="UP000690515">
    <property type="component" value="Unassembled WGS sequence"/>
</dbReference>
<protein>
    <recommendedName>
        <fullName evidence="8">Hydrogenase maturation factor HypB</fullName>
    </recommendedName>
</protein>
<keyword evidence="4" id="KW-0547">Nucleotide-binding</keyword>
<evidence type="ECO:0000256" key="3">
    <source>
        <dbReference type="ARBA" id="ARBA00022723"/>
    </source>
</evidence>
<dbReference type="NCBIfam" id="TIGR00073">
    <property type="entry name" value="hypB"/>
    <property type="match status" value="1"/>
</dbReference>
<dbReference type="InterPro" id="IPR003495">
    <property type="entry name" value="CobW/HypB/UreG_nucleotide-bd"/>
</dbReference>
<evidence type="ECO:0000256" key="5">
    <source>
        <dbReference type="ARBA" id="ARBA00022801"/>
    </source>
</evidence>
<evidence type="ECO:0000313" key="10">
    <source>
        <dbReference type="EMBL" id="MBU2712306.1"/>
    </source>
</evidence>
<dbReference type="InterPro" id="IPR027417">
    <property type="entry name" value="P-loop_NTPase"/>
</dbReference>
<evidence type="ECO:0000256" key="6">
    <source>
        <dbReference type="ARBA" id="ARBA00022833"/>
    </source>
</evidence>
<keyword evidence="3" id="KW-0479">Metal-binding</keyword>
<accession>A0ABS5ZGA0</accession>
<comment type="caution">
    <text evidence="10">The sequence shown here is derived from an EMBL/GenBank/DDBJ whole genome shotgun (WGS) entry which is preliminary data.</text>
</comment>
<gene>
    <name evidence="10" type="primary">hypB</name>
    <name evidence="10" type="ORF">KCG35_14665</name>
</gene>
<proteinExistence type="inferred from homology"/>
<evidence type="ECO:0000259" key="9">
    <source>
        <dbReference type="Pfam" id="PF02492"/>
    </source>
</evidence>
<dbReference type="Pfam" id="PF02492">
    <property type="entry name" value="cobW"/>
    <property type="match status" value="1"/>
</dbReference>
<evidence type="ECO:0000313" key="11">
    <source>
        <dbReference type="Proteomes" id="UP000690515"/>
    </source>
</evidence>
<name>A0ABS5ZGA0_9GAMM</name>
<keyword evidence="6" id="KW-0862">Zinc</keyword>
<reference evidence="10 11" key="1">
    <citation type="submission" date="2021-04" db="EMBL/GenBank/DDBJ databases">
        <authorList>
            <person name="Pira H."/>
            <person name="Risdian C."/>
            <person name="Wink J."/>
        </authorList>
    </citation>
    <scope>NUCLEOTIDE SEQUENCE [LARGE SCALE GENOMIC DNA]</scope>
    <source>
        <strain evidence="10 11">WH53</strain>
    </source>
</reference>
<evidence type="ECO:0000256" key="7">
    <source>
        <dbReference type="ARBA" id="ARBA00023134"/>
    </source>
</evidence>
<dbReference type="SUPFAM" id="SSF52540">
    <property type="entry name" value="P-loop containing nucleoside triphosphate hydrolases"/>
    <property type="match status" value="1"/>
</dbReference>
<evidence type="ECO:0000256" key="2">
    <source>
        <dbReference type="ARBA" id="ARBA00022596"/>
    </source>
</evidence>
<feature type="domain" description="CobW/HypB/UreG nucleotide-binding" evidence="9">
    <location>
        <begin position="63"/>
        <end position="224"/>
    </location>
</feature>
<keyword evidence="2" id="KW-0533">Nickel</keyword>
<evidence type="ECO:0000256" key="1">
    <source>
        <dbReference type="ARBA" id="ARBA00006211"/>
    </source>
</evidence>
<evidence type="ECO:0000256" key="4">
    <source>
        <dbReference type="ARBA" id="ARBA00022741"/>
    </source>
</evidence>
<keyword evidence="5" id="KW-0378">Hydrolase</keyword>
<keyword evidence="7" id="KW-0342">GTP-binding</keyword>
<comment type="similarity">
    <text evidence="1">Belongs to the SIMIBI class G3E GTPase family. HypB/HupM subfamily.</text>
</comment>
<evidence type="ECO:0000256" key="8">
    <source>
        <dbReference type="ARBA" id="ARBA00035238"/>
    </source>
</evidence>